<dbReference type="SUPFAM" id="SSF54909">
    <property type="entry name" value="Dimeric alpha+beta barrel"/>
    <property type="match status" value="1"/>
</dbReference>
<dbReference type="Gene3D" id="3.30.70.1060">
    <property type="entry name" value="Dimeric alpha+beta barrel"/>
    <property type="match status" value="1"/>
</dbReference>
<keyword evidence="2" id="KW-1185">Reference proteome</keyword>
<sequence length="97" mass="10247">MSDYILLMHKTPDGEPAEAWDRYIATLEQAGHLRGGSAIGGGIACHKDGADAAITAHLTGFIRIEAESFEAARGLLAGNPVYEAGGIVEIRELPKTN</sequence>
<protein>
    <submittedName>
        <fullName evidence="1">Uncharacterized protein</fullName>
    </submittedName>
</protein>
<name>V4PVG9_9CAUL</name>
<dbReference type="EMBL" id="AWGB01000013">
    <property type="protein sequence ID" value="ESQ92376.1"/>
    <property type="molecule type" value="Genomic_DNA"/>
</dbReference>
<evidence type="ECO:0000313" key="1">
    <source>
        <dbReference type="EMBL" id="ESQ92376.1"/>
    </source>
</evidence>
<dbReference type="InterPro" id="IPR011008">
    <property type="entry name" value="Dimeric_a/b-barrel"/>
</dbReference>
<organism evidence="1 2">
    <name type="scientific">Asticcacaulis benevestitus DSM 16100 = ATCC BAA-896</name>
    <dbReference type="NCBI Taxonomy" id="1121022"/>
    <lineage>
        <taxon>Bacteria</taxon>
        <taxon>Pseudomonadati</taxon>
        <taxon>Pseudomonadota</taxon>
        <taxon>Alphaproteobacteria</taxon>
        <taxon>Caulobacterales</taxon>
        <taxon>Caulobacteraceae</taxon>
        <taxon>Asticcacaulis</taxon>
    </lineage>
</organism>
<comment type="caution">
    <text evidence="1">The sequence shown here is derived from an EMBL/GenBank/DDBJ whole genome shotgun (WGS) entry which is preliminary data.</text>
</comment>
<dbReference type="PATRIC" id="fig|1121022.4.peg.1678"/>
<dbReference type="eggNOG" id="ENOG502ZU35">
    <property type="taxonomic scope" value="Bacteria"/>
</dbReference>
<reference evidence="1 2" key="1">
    <citation type="journal article" date="2014" name="Nature">
        <title>Sequential evolution of bacterial morphology by co-option of a developmental regulator.</title>
        <authorList>
            <person name="Jiang C."/>
            <person name="Brown P.J."/>
            <person name="Ducret A."/>
            <person name="Brun Y.V."/>
        </authorList>
    </citation>
    <scope>NUCLEOTIDE SEQUENCE [LARGE SCALE GENOMIC DNA]</scope>
    <source>
        <strain evidence="1 2">DSM 16100</strain>
    </source>
</reference>
<proteinExistence type="predicted"/>
<gene>
    <name evidence="1" type="ORF">ABENE_08345</name>
</gene>
<accession>V4PVG9</accession>
<dbReference type="RefSeq" id="WP_018080992.1">
    <property type="nucleotide sequence ID" value="NZ_AQWM01000003.1"/>
</dbReference>
<dbReference type="AlphaFoldDB" id="V4PVG9"/>
<evidence type="ECO:0000313" key="2">
    <source>
        <dbReference type="Proteomes" id="UP000017837"/>
    </source>
</evidence>
<dbReference type="Proteomes" id="UP000017837">
    <property type="component" value="Unassembled WGS sequence"/>
</dbReference>